<dbReference type="InterPro" id="IPR015813">
    <property type="entry name" value="Pyrv/PenolPyrv_kinase-like_dom"/>
</dbReference>
<dbReference type="GO" id="GO:0016829">
    <property type="term" value="F:lyase activity"/>
    <property type="evidence" value="ECO:0007669"/>
    <property type="project" value="UniProtKB-KW"/>
</dbReference>
<dbReference type="PANTHER" id="PTHR30502:SF0">
    <property type="entry name" value="PHOSPHOENOLPYRUVATE CARBOXYLASE FAMILY PROTEIN"/>
    <property type="match status" value="1"/>
</dbReference>
<dbReference type="EMBL" id="JBHTMB010000261">
    <property type="protein sequence ID" value="MFD1237043.1"/>
    <property type="molecule type" value="Genomic_DNA"/>
</dbReference>
<accession>A0ABW3VQW5</accession>
<dbReference type="PANTHER" id="PTHR30502">
    <property type="entry name" value="2-KETO-3-DEOXY-L-RHAMNONATE ALDOLASE"/>
    <property type="match status" value="1"/>
</dbReference>
<proteinExistence type="inferred from homology"/>
<evidence type="ECO:0000256" key="3">
    <source>
        <dbReference type="ARBA" id="ARBA00023239"/>
    </source>
</evidence>
<evidence type="ECO:0000313" key="5">
    <source>
        <dbReference type="EMBL" id="MFD1237043.1"/>
    </source>
</evidence>
<evidence type="ECO:0000256" key="2">
    <source>
        <dbReference type="ARBA" id="ARBA00022723"/>
    </source>
</evidence>
<feature type="domain" description="HpcH/HpaI aldolase/citrate lyase" evidence="4">
    <location>
        <begin position="19"/>
        <end position="221"/>
    </location>
</feature>
<dbReference type="RefSeq" id="WP_013675246.1">
    <property type="nucleotide sequence ID" value="NZ_BAABKS010000074.1"/>
</dbReference>
<organism evidence="5 6">
    <name type="scientific">Pseudonocardia benzenivorans</name>
    <dbReference type="NCBI Taxonomy" id="228005"/>
    <lineage>
        <taxon>Bacteria</taxon>
        <taxon>Bacillati</taxon>
        <taxon>Actinomycetota</taxon>
        <taxon>Actinomycetes</taxon>
        <taxon>Pseudonocardiales</taxon>
        <taxon>Pseudonocardiaceae</taxon>
        <taxon>Pseudonocardia</taxon>
    </lineage>
</organism>
<evidence type="ECO:0000256" key="1">
    <source>
        <dbReference type="ARBA" id="ARBA00005568"/>
    </source>
</evidence>
<dbReference type="Proteomes" id="UP001597182">
    <property type="component" value="Unassembled WGS sequence"/>
</dbReference>
<dbReference type="InterPro" id="IPR040442">
    <property type="entry name" value="Pyrv_kinase-like_dom_sf"/>
</dbReference>
<comment type="caution">
    <text evidence="5">The sequence shown here is derived from an EMBL/GenBank/DDBJ whole genome shotgun (WGS) entry which is preliminary data.</text>
</comment>
<protein>
    <submittedName>
        <fullName evidence="5">HpcH/HpaI aldolase/citrate lyase family protein</fullName>
    </submittedName>
</protein>
<dbReference type="Pfam" id="PF03328">
    <property type="entry name" value="HpcH_HpaI"/>
    <property type="match status" value="1"/>
</dbReference>
<evidence type="ECO:0000259" key="4">
    <source>
        <dbReference type="Pfam" id="PF03328"/>
    </source>
</evidence>
<gene>
    <name evidence="5" type="ORF">ACFQ34_27475</name>
</gene>
<keyword evidence="2" id="KW-0479">Metal-binding</keyword>
<dbReference type="InterPro" id="IPR050251">
    <property type="entry name" value="HpcH-HpaI_aldolase"/>
</dbReference>
<dbReference type="InterPro" id="IPR005000">
    <property type="entry name" value="Aldolase/citrate-lyase_domain"/>
</dbReference>
<dbReference type="Gene3D" id="3.20.20.60">
    <property type="entry name" value="Phosphoenolpyruvate-binding domains"/>
    <property type="match status" value="1"/>
</dbReference>
<name>A0ABW3VQW5_9PSEU</name>
<reference evidence="6" key="1">
    <citation type="journal article" date="2019" name="Int. J. Syst. Evol. Microbiol.">
        <title>The Global Catalogue of Microorganisms (GCM) 10K type strain sequencing project: providing services to taxonomists for standard genome sequencing and annotation.</title>
        <authorList>
            <consortium name="The Broad Institute Genomics Platform"/>
            <consortium name="The Broad Institute Genome Sequencing Center for Infectious Disease"/>
            <person name="Wu L."/>
            <person name="Ma J."/>
        </authorList>
    </citation>
    <scope>NUCLEOTIDE SEQUENCE [LARGE SCALE GENOMIC DNA]</scope>
    <source>
        <strain evidence="6">CCUG 49018</strain>
    </source>
</reference>
<sequence>MSDDTDLRAILGADAVGGWLQLPGTATAEIIGSAGFDAVCVDTQHGLIGEDLVLPMLQALSATGAPALVRVAWNDPVAITAALDRGAHGVVVPMVNSAQEAAAAASACRWPPHGTRSYGPTRLGMMTAPPADPVCVVMVETTEAVAAVDDIVAVDGVDAVFVGPSDLALSMGKATSAQNGDPEYDAMLETVVKACRARDLPVGIFCASAGHLHRFRDLGFTYGFIRGDGSLLADKAAEELAASRPGSTTPPITPV</sequence>
<dbReference type="SUPFAM" id="SSF51621">
    <property type="entry name" value="Phosphoenolpyruvate/pyruvate domain"/>
    <property type="match status" value="1"/>
</dbReference>
<keyword evidence="6" id="KW-1185">Reference proteome</keyword>
<evidence type="ECO:0000313" key="6">
    <source>
        <dbReference type="Proteomes" id="UP001597182"/>
    </source>
</evidence>
<comment type="similarity">
    <text evidence="1">Belongs to the HpcH/HpaI aldolase family.</text>
</comment>
<keyword evidence="3 5" id="KW-0456">Lyase</keyword>